<proteinExistence type="inferred from homology"/>
<protein>
    <recommendedName>
        <fullName evidence="3">Antitoxin</fullName>
    </recommendedName>
</protein>
<reference evidence="2" key="1">
    <citation type="submission" date="2019-12" db="EMBL/GenBank/DDBJ databases">
        <authorList>
            <person name="Cremers G."/>
        </authorList>
    </citation>
    <scope>NUCLEOTIDE SEQUENCE</scope>
    <source>
        <strain evidence="2">Vvax</strain>
    </source>
</reference>
<name>A0A679J7T2_VARPD</name>
<dbReference type="Gene3D" id="3.40.1620.10">
    <property type="entry name" value="YefM-like domain"/>
    <property type="match status" value="1"/>
</dbReference>
<evidence type="ECO:0000313" key="2">
    <source>
        <dbReference type="EMBL" id="CAA2109734.1"/>
    </source>
</evidence>
<gene>
    <name evidence="2" type="ORF">VVAX_06006</name>
</gene>
<dbReference type="EMBL" id="LR743508">
    <property type="protein sequence ID" value="CAA2109734.1"/>
    <property type="molecule type" value="Genomic_DNA"/>
</dbReference>
<organism evidence="2">
    <name type="scientific">Variovorax paradoxus</name>
    <dbReference type="NCBI Taxonomy" id="34073"/>
    <lineage>
        <taxon>Bacteria</taxon>
        <taxon>Pseudomonadati</taxon>
        <taxon>Pseudomonadota</taxon>
        <taxon>Betaproteobacteria</taxon>
        <taxon>Burkholderiales</taxon>
        <taxon>Comamonadaceae</taxon>
        <taxon>Variovorax</taxon>
    </lineage>
</organism>
<accession>A0A679J7T2</accession>
<dbReference type="AlphaFoldDB" id="A0A679J7T2"/>
<evidence type="ECO:0000256" key="1">
    <source>
        <dbReference type="ARBA" id="ARBA00009981"/>
    </source>
</evidence>
<dbReference type="InterPro" id="IPR036165">
    <property type="entry name" value="YefM-like_sf"/>
</dbReference>
<comment type="similarity">
    <text evidence="1">Belongs to the phD/YefM antitoxin family.</text>
</comment>
<evidence type="ECO:0008006" key="3">
    <source>
        <dbReference type="Google" id="ProtNLM"/>
    </source>
</evidence>
<sequence>MLASPVSVHSAKIERLSRNLPSFSATKLASGMQAVTTTVMARGAVVITRHERPAMVLMSLERYLQMEQASEPDLDALSHRFDDMVAHMQGEAAAQAMADAFAMDPSELGEAAMAAATAVRDATNR</sequence>
<dbReference type="SUPFAM" id="SSF143120">
    <property type="entry name" value="YefM-like"/>
    <property type="match status" value="1"/>
</dbReference>